<accession>A0AAW1YIP2</accession>
<evidence type="ECO:0000313" key="1">
    <source>
        <dbReference type="EMBL" id="KAK9948163.1"/>
    </source>
</evidence>
<organism evidence="1 2">
    <name type="scientific">Rubus argutus</name>
    <name type="common">Southern blackberry</name>
    <dbReference type="NCBI Taxonomy" id="59490"/>
    <lineage>
        <taxon>Eukaryota</taxon>
        <taxon>Viridiplantae</taxon>
        <taxon>Streptophyta</taxon>
        <taxon>Embryophyta</taxon>
        <taxon>Tracheophyta</taxon>
        <taxon>Spermatophyta</taxon>
        <taxon>Magnoliopsida</taxon>
        <taxon>eudicotyledons</taxon>
        <taxon>Gunneridae</taxon>
        <taxon>Pentapetalae</taxon>
        <taxon>rosids</taxon>
        <taxon>fabids</taxon>
        <taxon>Rosales</taxon>
        <taxon>Rosaceae</taxon>
        <taxon>Rosoideae</taxon>
        <taxon>Rosoideae incertae sedis</taxon>
        <taxon>Rubus</taxon>
    </lineage>
</organism>
<gene>
    <name evidence="1" type="ORF">M0R45_003751</name>
</gene>
<dbReference type="Proteomes" id="UP001457282">
    <property type="component" value="Unassembled WGS sequence"/>
</dbReference>
<protein>
    <submittedName>
        <fullName evidence="1">Uncharacterized protein</fullName>
    </submittedName>
</protein>
<keyword evidence="2" id="KW-1185">Reference proteome</keyword>
<name>A0AAW1YIP2_RUBAR</name>
<proteinExistence type="predicted"/>
<evidence type="ECO:0000313" key="2">
    <source>
        <dbReference type="Proteomes" id="UP001457282"/>
    </source>
</evidence>
<reference evidence="1 2" key="1">
    <citation type="journal article" date="2023" name="G3 (Bethesda)">
        <title>A chromosome-length genome assembly and annotation of blackberry (Rubus argutus, cv. 'Hillquist').</title>
        <authorList>
            <person name="Bruna T."/>
            <person name="Aryal R."/>
            <person name="Dudchenko O."/>
            <person name="Sargent D.J."/>
            <person name="Mead D."/>
            <person name="Buti M."/>
            <person name="Cavallini A."/>
            <person name="Hytonen T."/>
            <person name="Andres J."/>
            <person name="Pham M."/>
            <person name="Weisz D."/>
            <person name="Mascagni F."/>
            <person name="Usai G."/>
            <person name="Natali L."/>
            <person name="Bassil N."/>
            <person name="Fernandez G.E."/>
            <person name="Lomsadze A."/>
            <person name="Armour M."/>
            <person name="Olukolu B."/>
            <person name="Poorten T."/>
            <person name="Britton C."/>
            <person name="Davik J."/>
            <person name="Ashrafi H."/>
            <person name="Aiden E.L."/>
            <person name="Borodovsky M."/>
            <person name="Worthington M."/>
        </authorList>
    </citation>
    <scope>NUCLEOTIDE SEQUENCE [LARGE SCALE GENOMIC DNA]</scope>
    <source>
        <strain evidence="1">PI 553951</strain>
    </source>
</reference>
<dbReference type="AlphaFoldDB" id="A0AAW1YIP2"/>
<sequence length="190" mass="21086">MASFEGRVSYSSLPKIDKNNTQFRYVDDFIDAEWPVHEGGGGTSYPSASKLRSEIIHKFPLESEGFADGTGYDSSQEHCDFLENDRPPEVNLKNVLTGMIAIVTGRNKAPSVPLEQQQQQPTSNVSFLGAEKNGDTYLHSSVYTPSAPPLFDQLPLIIVHTKRFWRLNPPNGFVIVQQQFACSALLLSLP</sequence>
<dbReference type="EMBL" id="JBEDUW010000001">
    <property type="protein sequence ID" value="KAK9948163.1"/>
    <property type="molecule type" value="Genomic_DNA"/>
</dbReference>
<comment type="caution">
    <text evidence="1">The sequence shown here is derived from an EMBL/GenBank/DDBJ whole genome shotgun (WGS) entry which is preliminary data.</text>
</comment>